<evidence type="ECO:0000256" key="2">
    <source>
        <dbReference type="ARBA" id="ARBA00010663"/>
    </source>
</evidence>
<dbReference type="PROSITE" id="PS00237">
    <property type="entry name" value="G_PROTEIN_RECEP_F1_1"/>
    <property type="match status" value="1"/>
</dbReference>
<feature type="domain" description="G-protein coupled receptors family 1 profile" evidence="11">
    <location>
        <begin position="1"/>
        <end position="197"/>
    </location>
</feature>
<sequence>MVSVGTITAIALDRYLTIVRHCRRDGRLQTRRRVMLSIALIWLLAAAVTAPVCYFQVVEAVTFQRVVLYEACIERWPSRRARLLYAVCLLLLQSVIPTLVVATVHARIASYLSAHASTQKDSRRARKELERNRRTTLLLTGIAVLFAVSWLPLGLFSVLVDLLVTPTAPASPRGLYVALAACHVIAMTSAVSNPIVYGWLNSNIRREFLHLLPARCACATHRRSSNDRAKATAIGVATEDVTTRTQLNHFSVAPLNYGPSGVQQTAAAESMVLLTTSNQDSLKLKESSEVSVL</sequence>
<proteinExistence type="inferred from homology"/>
<accession>A0A067RMS4</accession>
<dbReference type="PANTHER" id="PTHR24235">
    <property type="entry name" value="NEUROPEPTIDE Y RECEPTOR"/>
    <property type="match status" value="1"/>
</dbReference>
<gene>
    <name evidence="12" type="ORF">L798_04532</name>
</gene>
<evidence type="ECO:0000313" key="12">
    <source>
        <dbReference type="EMBL" id="KDR21020.1"/>
    </source>
</evidence>
<dbReference type="InParanoid" id="A0A067RMS4"/>
<name>A0A067RMS4_ZOONE</name>
<dbReference type="AlphaFoldDB" id="A0A067RMS4"/>
<dbReference type="InterPro" id="IPR017452">
    <property type="entry name" value="GPCR_Rhodpsn_7TM"/>
</dbReference>
<keyword evidence="6 10" id="KW-0472">Membrane</keyword>
<feature type="transmembrane region" description="Helical" evidence="10">
    <location>
        <begin position="175"/>
        <end position="200"/>
    </location>
</feature>
<keyword evidence="7 9" id="KW-0675">Receptor</keyword>
<evidence type="ECO:0000256" key="6">
    <source>
        <dbReference type="ARBA" id="ARBA00023136"/>
    </source>
</evidence>
<dbReference type="EMBL" id="KK852575">
    <property type="protein sequence ID" value="KDR21020.1"/>
    <property type="molecule type" value="Genomic_DNA"/>
</dbReference>
<dbReference type="eggNOG" id="KOG3656">
    <property type="taxonomic scope" value="Eukaryota"/>
</dbReference>
<keyword evidence="3 9" id="KW-0812">Transmembrane</keyword>
<feature type="transmembrane region" description="Helical" evidence="10">
    <location>
        <begin position="34"/>
        <end position="57"/>
    </location>
</feature>
<keyword evidence="4 10" id="KW-1133">Transmembrane helix</keyword>
<dbReference type="Proteomes" id="UP000027135">
    <property type="component" value="Unassembled WGS sequence"/>
</dbReference>
<comment type="similarity">
    <text evidence="2 9">Belongs to the G-protein coupled receptor 1 family.</text>
</comment>
<evidence type="ECO:0000256" key="4">
    <source>
        <dbReference type="ARBA" id="ARBA00022989"/>
    </source>
</evidence>
<evidence type="ECO:0000259" key="11">
    <source>
        <dbReference type="PROSITE" id="PS50262"/>
    </source>
</evidence>
<evidence type="ECO:0000256" key="8">
    <source>
        <dbReference type="ARBA" id="ARBA00023224"/>
    </source>
</evidence>
<dbReference type="PRINTS" id="PR00237">
    <property type="entry name" value="GPCRRHODOPSN"/>
</dbReference>
<dbReference type="PANTHER" id="PTHR24235:SF12">
    <property type="entry name" value="G-PROTEIN COUPLED RECEPTORS FAMILY 1 PROFILE DOMAIN-CONTAINING PROTEIN"/>
    <property type="match status" value="1"/>
</dbReference>
<evidence type="ECO:0000256" key="1">
    <source>
        <dbReference type="ARBA" id="ARBA00004141"/>
    </source>
</evidence>
<dbReference type="SUPFAM" id="SSF81321">
    <property type="entry name" value="Family A G protein-coupled receptor-like"/>
    <property type="match status" value="1"/>
</dbReference>
<evidence type="ECO:0000256" key="5">
    <source>
        <dbReference type="ARBA" id="ARBA00023040"/>
    </source>
</evidence>
<dbReference type="Pfam" id="PF00001">
    <property type="entry name" value="7tm_1"/>
    <property type="match status" value="1"/>
</dbReference>
<evidence type="ECO:0000256" key="10">
    <source>
        <dbReference type="SAM" id="Phobius"/>
    </source>
</evidence>
<evidence type="ECO:0000313" key="13">
    <source>
        <dbReference type="Proteomes" id="UP000027135"/>
    </source>
</evidence>
<dbReference type="PROSITE" id="PS50262">
    <property type="entry name" value="G_PROTEIN_RECEP_F1_2"/>
    <property type="match status" value="1"/>
</dbReference>
<dbReference type="OMA" id="MSLACAN"/>
<dbReference type="GO" id="GO:0004930">
    <property type="term" value="F:G protein-coupled receptor activity"/>
    <property type="evidence" value="ECO:0007669"/>
    <property type="project" value="UniProtKB-KW"/>
</dbReference>
<dbReference type="GO" id="GO:0016020">
    <property type="term" value="C:membrane"/>
    <property type="evidence" value="ECO:0007669"/>
    <property type="project" value="UniProtKB-SubCell"/>
</dbReference>
<keyword evidence="8 9" id="KW-0807">Transducer</keyword>
<evidence type="ECO:0000256" key="3">
    <source>
        <dbReference type="ARBA" id="ARBA00022692"/>
    </source>
</evidence>
<reference evidence="12 13" key="1">
    <citation type="journal article" date="2014" name="Nat. Commun.">
        <title>Molecular traces of alternative social organization in a termite genome.</title>
        <authorList>
            <person name="Terrapon N."/>
            <person name="Li C."/>
            <person name="Robertson H.M."/>
            <person name="Ji L."/>
            <person name="Meng X."/>
            <person name="Booth W."/>
            <person name="Chen Z."/>
            <person name="Childers C.P."/>
            <person name="Glastad K.M."/>
            <person name="Gokhale K."/>
            <person name="Gowin J."/>
            <person name="Gronenberg W."/>
            <person name="Hermansen R.A."/>
            <person name="Hu H."/>
            <person name="Hunt B.G."/>
            <person name="Huylmans A.K."/>
            <person name="Khalil S.M."/>
            <person name="Mitchell R.D."/>
            <person name="Munoz-Torres M.C."/>
            <person name="Mustard J.A."/>
            <person name="Pan H."/>
            <person name="Reese J.T."/>
            <person name="Scharf M.E."/>
            <person name="Sun F."/>
            <person name="Vogel H."/>
            <person name="Xiao J."/>
            <person name="Yang W."/>
            <person name="Yang Z."/>
            <person name="Yang Z."/>
            <person name="Zhou J."/>
            <person name="Zhu J."/>
            <person name="Brent C.S."/>
            <person name="Elsik C.G."/>
            <person name="Goodisman M.A."/>
            <person name="Liberles D.A."/>
            <person name="Roe R.M."/>
            <person name="Vargo E.L."/>
            <person name="Vilcinskas A."/>
            <person name="Wang J."/>
            <person name="Bornberg-Bauer E."/>
            <person name="Korb J."/>
            <person name="Zhang G."/>
            <person name="Liebig J."/>
        </authorList>
    </citation>
    <scope>NUCLEOTIDE SEQUENCE [LARGE SCALE GENOMIC DNA]</scope>
    <source>
        <tissue evidence="12">Whole organism</tissue>
    </source>
</reference>
<organism evidence="12 13">
    <name type="scientific">Zootermopsis nevadensis</name>
    <name type="common">Dampwood termite</name>
    <dbReference type="NCBI Taxonomy" id="136037"/>
    <lineage>
        <taxon>Eukaryota</taxon>
        <taxon>Metazoa</taxon>
        <taxon>Ecdysozoa</taxon>
        <taxon>Arthropoda</taxon>
        <taxon>Hexapoda</taxon>
        <taxon>Insecta</taxon>
        <taxon>Pterygota</taxon>
        <taxon>Neoptera</taxon>
        <taxon>Polyneoptera</taxon>
        <taxon>Dictyoptera</taxon>
        <taxon>Blattodea</taxon>
        <taxon>Blattoidea</taxon>
        <taxon>Termitoidae</taxon>
        <taxon>Termopsidae</taxon>
        <taxon>Zootermopsis</taxon>
    </lineage>
</organism>
<keyword evidence="5 9" id="KW-0297">G-protein coupled receptor</keyword>
<evidence type="ECO:0000256" key="9">
    <source>
        <dbReference type="RuleBase" id="RU000688"/>
    </source>
</evidence>
<dbReference type="InterPro" id="IPR000276">
    <property type="entry name" value="GPCR_Rhodpsn"/>
</dbReference>
<protein>
    <submittedName>
        <fullName evidence="12">Neuropeptide Y receptor type 1</fullName>
    </submittedName>
</protein>
<comment type="subcellular location">
    <subcellularLocation>
        <location evidence="1">Membrane</location>
        <topology evidence="1">Multi-pass membrane protein</topology>
    </subcellularLocation>
</comment>
<feature type="transmembrane region" description="Helical" evidence="10">
    <location>
        <begin position="135"/>
        <end position="155"/>
    </location>
</feature>
<feature type="transmembrane region" description="Helical" evidence="10">
    <location>
        <begin position="83"/>
        <end position="114"/>
    </location>
</feature>
<keyword evidence="13" id="KW-1185">Reference proteome</keyword>
<dbReference type="Gene3D" id="1.20.1070.10">
    <property type="entry name" value="Rhodopsin 7-helix transmembrane proteins"/>
    <property type="match status" value="1"/>
</dbReference>
<evidence type="ECO:0000256" key="7">
    <source>
        <dbReference type="ARBA" id="ARBA00023170"/>
    </source>
</evidence>